<dbReference type="RefSeq" id="WP_067405722.1">
    <property type="nucleotide sequence ID" value="NZ_LZEY01000059.1"/>
</dbReference>
<evidence type="ECO:0000313" key="5">
    <source>
        <dbReference type="EMBL" id="OBU03128.1"/>
    </source>
</evidence>
<name>A0A1B8H226_9GAMM</name>
<organism evidence="5 6">
    <name type="scientific">Morganella psychrotolerans</name>
    <dbReference type="NCBI Taxonomy" id="368603"/>
    <lineage>
        <taxon>Bacteria</taxon>
        <taxon>Pseudomonadati</taxon>
        <taxon>Pseudomonadota</taxon>
        <taxon>Gammaproteobacteria</taxon>
        <taxon>Enterobacterales</taxon>
        <taxon>Morganellaceae</taxon>
        <taxon>Morganella</taxon>
    </lineage>
</organism>
<keyword evidence="6" id="KW-1185">Reference proteome</keyword>
<comment type="similarity">
    <text evidence="3">Belongs to the YihI family.</text>
</comment>
<dbReference type="GO" id="GO:0042254">
    <property type="term" value="P:ribosome biogenesis"/>
    <property type="evidence" value="ECO:0007669"/>
    <property type="project" value="UniProtKB-KW"/>
</dbReference>
<sequence>MAAIQKKPARSRTTKKSREELNTEGRERKQQKKHRGNPSGARQQDNTRKGGRGTDNTVVDPRIGSKKPVPLIAEAKTSAKPAVKKPAEPAKIKLSPQDELTKLENDERLDALLLRLEQDETLTADENAYVDKMLERIDTLMAELGISLDEDDDEEKTEDIMQLLKGR</sequence>
<accession>A0A1B8H226</accession>
<protein>
    <recommendedName>
        <fullName evidence="3">Der GTPase-activating protein YihI</fullName>
    </recommendedName>
</protein>
<evidence type="ECO:0000313" key="6">
    <source>
        <dbReference type="Proteomes" id="UP000092377"/>
    </source>
</evidence>
<proteinExistence type="inferred from homology"/>
<dbReference type="HAMAP" id="MF_01058">
    <property type="entry name" value="GAP_YihI"/>
    <property type="match status" value="1"/>
</dbReference>
<dbReference type="NCBIfam" id="NF003560">
    <property type="entry name" value="PRK05244.1-1"/>
    <property type="match status" value="1"/>
</dbReference>
<evidence type="ECO:0000256" key="4">
    <source>
        <dbReference type="SAM" id="MobiDB-lite"/>
    </source>
</evidence>
<dbReference type="EMBL" id="LZEY01000059">
    <property type="protein sequence ID" value="OBU03128.1"/>
    <property type="molecule type" value="Genomic_DNA"/>
</dbReference>
<comment type="caution">
    <text evidence="5">The sequence shown here is derived from an EMBL/GenBank/DDBJ whole genome shotgun (WGS) entry which is preliminary data.</text>
</comment>
<feature type="compositionally biased region" description="Basic and acidic residues" evidence="4">
    <location>
        <begin position="16"/>
        <end position="28"/>
    </location>
</feature>
<comment type="subunit">
    <text evidence="3">Interacts with Der.</text>
</comment>
<dbReference type="Pfam" id="PF04220">
    <property type="entry name" value="YihI"/>
    <property type="match status" value="1"/>
</dbReference>
<dbReference type="OrthoDB" id="5677577at2"/>
<dbReference type="Proteomes" id="UP000092377">
    <property type="component" value="Unassembled WGS sequence"/>
</dbReference>
<dbReference type="InterPro" id="IPR007336">
    <property type="entry name" value="YihI"/>
</dbReference>
<keyword evidence="2 3" id="KW-0690">Ribosome biogenesis</keyword>
<evidence type="ECO:0000256" key="3">
    <source>
        <dbReference type="HAMAP-Rule" id="MF_01058"/>
    </source>
</evidence>
<evidence type="ECO:0000256" key="1">
    <source>
        <dbReference type="ARBA" id="ARBA00022468"/>
    </source>
</evidence>
<feature type="region of interest" description="Disordered" evidence="4">
    <location>
        <begin position="1"/>
        <end position="99"/>
    </location>
</feature>
<reference evidence="6" key="1">
    <citation type="submission" date="2016-06" db="EMBL/GenBank/DDBJ databases">
        <authorList>
            <person name="Butler K."/>
        </authorList>
    </citation>
    <scope>NUCLEOTIDE SEQUENCE [LARGE SCALE GENOMIC DNA]</scope>
    <source>
        <strain evidence="6">GCSL-Mp20</strain>
    </source>
</reference>
<dbReference type="AlphaFoldDB" id="A0A1B8H226"/>
<evidence type="ECO:0000256" key="2">
    <source>
        <dbReference type="ARBA" id="ARBA00022517"/>
    </source>
</evidence>
<dbReference type="GO" id="GO:0005096">
    <property type="term" value="F:GTPase activator activity"/>
    <property type="evidence" value="ECO:0007669"/>
    <property type="project" value="UniProtKB-KW"/>
</dbReference>
<keyword evidence="1 3" id="KW-0343">GTPase activation</keyword>
<comment type="function">
    <text evidence="3">A GTPase-activating protein (GAP) that modifies Der/EngA GTPase function. May play a role in ribosome biogenesis.</text>
</comment>
<gene>
    <name evidence="3" type="primary">yihI</name>
    <name evidence="5" type="ORF">AYY18_10705</name>
</gene>